<keyword evidence="2" id="KW-1185">Reference proteome</keyword>
<accession>A0A4Y2IH79</accession>
<evidence type="ECO:0000313" key="2">
    <source>
        <dbReference type="Proteomes" id="UP000499080"/>
    </source>
</evidence>
<dbReference type="Proteomes" id="UP000499080">
    <property type="component" value="Unassembled WGS sequence"/>
</dbReference>
<dbReference type="AlphaFoldDB" id="A0A4Y2IH79"/>
<name>A0A4Y2IH79_ARAVE</name>
<evidence type="ECO:0000313" key="1">
    <source>
        <dbReference type="EMBL" id="GBM77111.1"/>
    </source>
</evidence>
<proteinExistence type="predicted"/>
<organism evidence="1 2">
    <name type="scientific">Araneus ventricosus</name>
    <name type="common">Orbweaver spider</name>
    <name type="synonym">Epeira ventricosa</name>
    <dbReference type="NCBI Taxonomy" id="182803"/>
    <lineage>
        <taxon>Eukaryota</taxon>
        <taxon>Metazoa</taxon>
        <taxon>Ecdysozoa</taxon>
        <taxon>Arthropoda</taxon>
        <taxon>Chelicerata</taxon>
        <taxon>Arachnida</taxon>
        <taxon>Araneae</taxon>
        <taxon>Araneomorphae</taxon>
        <taxon>Entelegynae</taxon>
        <taxon>Araneoidea</taxon>
        <taxon>Araneidae</taxon>
        <taxon>Araneus</taxon>
    </lineage>
</organism>
<reference evidence="1 2" key="1">
    <citation type="journal article" date="2019" name="Sci. Rep.">
        <title>Orb-weaving spider Araneus ventricosus genome elucidates the spidroin gene catalogue.</title>
        <authorList>
            <person name="Kono N."/>
            <person name="Nakamura H."/>
            <person name="Ohtoshi R."/>
            <person name="Moran D.A.P."/>
            <person name="Shinohara A."/>
            <person name="Yoshida Y."/>
            <person name="Fujiwara M."/>
            <person name="Mori M."/>
            <person name="Tomita M."/>
            <person name="Arakawa K."/>
        </authorList>
    </citation>
    <scope>NUCLEOTIDE SEQUENCE [LARGE SCALE GENOMIC DNA]</scope>
</reference>
<gene>
    <name evidence="1" type="ORF">AVEN_77629_1</name>
</gene>
<protein>
    <submittedName>
        <fullName evidence="1">Uncharacterized protein</fullName>
    </submittedName>
</protein>
<comment type="caution">
    <text evidence="1">The sequence shown here is derived from an EMBL/GenBank/DDBJ whole genome shotgun (WGS) entry which is preliminary data.</text>
</comment>
<sequence length="116" mass="13297">MDIHDHSIPLKPKNSPLLLQNTPIPYCTYFSRLQNGSPICSDFPRCARGPLLPHVSTPVAFQHLRPSSPHDFHKLDFQTFNRITQILIRFSHWGSATEFAWRGVTVNAQLYSVITR</sequence>
<dbReference type="EMBL" id="BGPR01002666">
    <property type="protein sequence ID" value="GBM77111.1"/>
    <property type="molecule type" value="Genomic_DNA"/>
</dbReference>